<dbReference type="InterPro" id="IPR029066">
    <property type="entry name" value="PLP-binding_barrel"/>
</dbReference>
<dbReference type="EMBL" id="CAEZZI010000061">
    <property type="protein sequence ID" value="CAB4756954.1"/>
    <property type="molecule type" value="Genomic_DNA"/>
</dbReference>
<evidence type="ECO:0000256" key="1">
    <source>
        <dbReference type="ARBA" id="ARBA00022898"/>
    </source>
</evidence>
<dbReference type="PANTHER" id="PTHR10146:SF14">
    <property type="entry name" value="PYRIDOXAL PHOSPHATE HOMEOSTASIS PROTEIN"/>
    <property type="match status" value="1"/>
</dbReference>
<dbReference type="AlphaFoldDB" id="A0A6J6YK81"/>
<evidence type="ECO:0000259" key="2">
    <source>
        <dbReference type="Pfam" id="PF01168"/>
    </source>
</evidence>
<dbReference type="NCBIfam" id="TIGR00044">
    <property type="entry name" value="YggS family pyridoxal phosphate-dependent enzyme"/>
    <property type="match status" value="1"/>
</dbReference>
<dbReference type="InterPro" id="IPR011078">
    <property type="entry name" value="PyrdxlP_homeostasis"/>
</dbReference>
<reference evidence="4" key="1">
    <citation type="submission" date="2020-05" db="EMBL/GenBank/DDBJ databases">
        <authorList>
            <person name="Chiriac C."/>
            <person name="Salcher M."/>
            <person name="Ghai R."/>
            <person name="Kavagutti S V."/>
        </authorList>
    </citation>
    <scope>NUCLEOTIDE SEQUENCE</scope>
</reference>
<gene>
    <name evidence="3" type="ORF">UFOPK2842_00723</name>
    <name evidence="4" type="ORF">UFOPK3124_00311</name>
</gene>
<dbReference type="SUPFAM" id="SSF51419">
    <property type="entry name" value="PLP-binding barrel"/>
    <property type="match status" value="1"/>
</dbReference>
<name>A0A6J6YK81_9ZZZZ</name>
<dbReference type="Pfam" id="PF01168">
    <property type="entry name" value="Ala_racemase_N"/>
    <property type="match status" value="1"/>
</dbReference>
<keyword evidence="1" id="KW-0663">Pyridoxal phosphate</keyword>
<dbReference type="InterPro" id="IPR001608">
    <property type="entry name" value="Ala_racemase_N"/>
</dbReference>
<accession>A0A6J6YK81</accession>
<dbReference type="PANTHER" id="PTHR10146">
    <property type="entry name" value="PROLINE SYNTHETASE CO-TRANSCRIBED BACTERIAL HOMOLOG PROTEIN"/>
    <property type="match status" value="1"/>
</dbReference>
<dbReference type="PIRSF" id="PIRSF004848">
    <property type="entry name" value="YBL036c_PLPDEIII"/>
    <property type="match status" value="1"/>
</dbReference>
<feature type="domain" description="Alanine racemase N-terminal" evidence="2">
    <location>
        <begin position="35"/>
        <end position="222"/>
    </location>
</feature>
<protein>
    <submittedName>
        <fullName evidence="4">Unannotated protein</fullName>
    </submittedName>
</protein>
<evidence type="ECO:0000313" key="4">
    <source>
        <dbReference type="EMBL" id="CAB4809820.1"/>
    </source>
</evidence>
<proteinExistence type="inferred from homology"/>
<evidence type="ECO:0000313" key="3">
    <source>
        <dbReference type="EMBL" id="CAB4756954.1"/>
    </source>
</evidence>
<dbReference type="Gene3D" id="3.20.20.10">
    <property type="entry name" value="Alanine racemase"/>
    <property type="match status" value="1"/>
</dbReference>
<dbReference type="HAMAP" id="MF_02087">
    <property type="entry name" value="PLP_homeostasis"/>
    <property type="match status" value="1"/>
</dbReference>
<sequence length="225" mass="23909">MTSRYDEIASNLNGVLERIKSTAQSCGRNQDEITLIAVTKTFPVSDVHILASLDVHHYGENRDGDAAPKASAVPGTWHFQGQIQSNKLKSIASWAHVIHSLDEERHITALDKVAIHRIGVFLQVSIDGAQGRGGAAPTDLSALADSVLQSANLDLMGLMAVAPLDQSSDQAFEKLATIHSSFKASYPMATSLSAGMSNDFESGISHGATHIRIGSSILGSRPAPQ</sequence>
<dbReference type="CDD" id="cd00635">
    <property type="entry name" value="PLPDE_III_YBL036c_like"/>
    <property type="match status" value="1"/>
</dbReference>
<dbReference type="EMBL" id="CAFAAY010000012">
    <property type="protein sequence ID" value="CAB4809820.1"/>
    <property type="molecule type" value="Genomic_DNA"/>
</dbReference>
<organism evidence="4">
    <name type="scientific">freshwater metagenome</name>
    <dbReference type="NCBI Taxonomy" id="449393"/>
    <lineage>
        <taxon>unclassified sequences</taxon>
        <taxon>metagenomes</taxon>
        <taxon>ecological metagenomes</taxon>
    </lineage>
</organism>
<dbReference type="GO" id="GO:0030170">
    <property type="term" value="F:pyridoxal phosphate binding"/>
    <property type="evidence" value="ECO:0007669"/>
    <property type="project" value="InterPro"/>
</dbReference>